<dbReference type="Proteomes" id="UP000199077">
    <property type="component" value="Chromosome I"/>
</dbReference>
<sequence>MTSAVSGLAALITGAVLALLAIFGGTAALTPSATANNSPVVNYDGN</sequence>
<protein>
    <recommendedName>
        <fullName evidence="3">DUF2613 family protein</fullName>
    </recommendedName>
</protein>
<evidence type="ECO:0008006" key="3">
    <source>
        <dbReference type="Google" id="ProtNLM"/>
    </source>
</evidence>
<dbReference type="AlphaFoldDB" id="A0A1H0PAC8"/>
<organism evidence="1 2">
    <name type="scientific">Pedococcus dokdonensis</name>
    <dbReference type="NCBI Taxonomy" id="443156"/>
    <lineage>
        <taxon>Bacteria</taxon>
        <taxon>Bacillati</taxon>
        <taxon>Actinomycetota</taxon>
        <taxon>Actinomycetes</taxon>
        <taxon>Micrococcales</taxon>
        <taxon>Intrasporangiaceae</taxon>
        <taxon>Pedococcus</taxon>
    </lineage>
</organism>
<name>A0A1H0PAC8_9MICO</name>
<proteinExistence type="predicted"/>
<evidence type="ECO:0000313" key="1">
    <source>
        <dbReference type="EMBL" id="SDP02022.1"/>
    </source>
</evidence>
<dbReference type="STRING" id="443156.SAMN04489867_1196"/>
<evidence type="ECO:0000313" key="2">
    <source>
        <dbReference type="Proteomes" id="UP000199077"/>
    </source>
</evidence>
<dbReference type="EMBL" id="LT629711">
    <property type="protein sequence ID" value="SDP02022.1"/>
    <property type="molecule type" value="Genomic_DNA"/>
</dbReference>
<dbReference type="RefSeq" id="WP_157692914.1">
    <property type="nucleotide sequence ID" value="NZ_LT629711.1"/>
</dbReference>
<keyword evidence="2" id="KW-1185">Reference proteome</keyword>
<accession>A0A1H0PAC8</accession>
<reference evidence="2" key="1">
    <citation type="submission" date="2016-10" db="EMBL/GenBank/DDBJ databases">
        <authorList>
            <person name="Varghese N."/>
            <person name="Submissions S."/>
        </authorList>
    </citation>
    <scope>NUCLEOTIDE SEQUENCE [LARGE SCALE GENOMIC DNA]</scope>
    <source>
        <strain evidence="2">DSM 22329</strain>
    </source>
</reference>
<gene>
    <name evidence="1" type="ORF">SAMN04489867_1196</name>
</gene>